<organism evidence="3 4">
    <name type="scientific">Candidatus Argoarchaeum ethanivorans</name>
    <dbReference type="NCBI Taxonomy" id="2608793"/>
    <lineage>
        <taxon>Archaea</taxon>
        <taxon>Methanobacteriati</taxon>
        <taxon>Methanobacteriota</taxon>
        <taxon>Stenosarchaea group</taxon>
        <taxon>Methanomicrobia</taxon>
        <taxon>Methanosarcinales</taxon>
        <taxon>Methanosarcinales incertae sedis</taxon>
        <taxon>GOM Arc I cluster</taxon>
        <taxon>Candidatus Argoarchaeum</taxon>
    </lineage>
</organism>
<dbReference type="InterPro" id="IPR025139">
    <property type="entry name" value="DUF4062"/>
</dbReference>
<name>A0A8B3RZA8_9EURY</name>
<dbReference type="Pfam" id="PF13271">
    <property type="entry name" value="DUF4062"/>
    <property type="match status" value="1"/>
</dbReference>
<dbReference type="EMBL" id="RPGO01000040">
    <property type="protein sequence ID" value="RZB28633.1"/>
    <property type="molecule type" value="Genomic_DNA"/>
</dbReference>
<feature type="coiled-coil region" evidence="1">
    <location>
        <begin position="4"/>
        <end position="31"/>
    </location>
</feature>
<protein>
    <recommendedName>
        <fullName evidence="2">DUF4062 domain-containing protein</fullName>
    </recommendedName>
</protein>
<sequence length="341" mass="40076">MKLMVFISARIEELKEEREKVREGISELWNQEDILFKVWDWENAKEIPSGKNPDRIQSEGIENSDIYILILGSEYGDFKYGESPTHKEYKDARSKIEEDCVLIYIKEVKDRKEKVDRWIKEIKENEHTYKIFKNPDDFKNKIKNRLRDLWKKRENSSVILSSVVTPIPTHKVGTQFGERIVLGENRYERAFTIEDVKVVTFTRGIVDECDVFGQHYTVRMFKEGKGGVDEFTVAFIEVHFEGIGYATEMSWKRDRIQFTVEDIYGDSIGIGYNEGSWVDFATASCFEEAYPIYVYDDDFNWKGMCPHVVISLGYKPDIWRALTLEYIPCDEDRTIPIKLIE</sequence>
<feature type="domain" description="DUF4062" evidence="2">
    <location>
        <begin position="5"/>
        <end position="92"/>
    </location>
</feature>
<dbReference type="AlphaFoldDB" id="A0A8B3RZA8"/>
<evidence type="ECO:0000259" key="2">
    <source>
        <dbReference type="Pfam" id="PF13271"/>
    </source>
</evidence>
<proteinExistence type="predicted"/>
<evidence type="ECO:0000313" key="3">
    <source>
        <dbReference type="EMBL" id="RZB28633.1"/>
    </source>
</evidence>
<reference evidence="4" key="1">
    <citation type="submission" date="2019-01" db="EMBL/GenBank/DDBJ databases">
        <title>Anaerobic oxidation of ethane by archaea from a marine hydrocarbon seep.</title>
        <authorList>
            <person name="Musat F."/>
        </authorList>
    </citation>
    <scope>NUCLEOTIDE SEQUENCE [LARGE SCALE GENOMIC DNA]</scope>
</reference>
<keyword evidence="1" id="KW-0175">Coiled coil</keyword>
<evidence type="ECO:0000256" key="1">
    <source>
        <dbReference type="SAM" id="Coils"/>
    </source>
</evidence>
<gene>
    <name evidence="3" type="ORF">AEth_01893</name>
</gene>
<dbReference type="Proteomes" id="UP000291831">
    <property type="component" value="Unassembled WGS sequence"/>
</dbReference>
<evidence type="ECO:0000313" key="4">
    <source>
        <dbReference type="Proteomes" id="UP000291831"/>
    </source>
</evidence>
<accession>A0A8B3RZA8</accession>
<comment type="caution">
    <text evidence="3">The sequence shown here is derived from an EMBL/GenBank/DDBJ whole genome shotgun (WGS) entry which is preliminary data.</text>
</comment>